<keyword evidence="2" id="KW-1185">Reference proteome</keyword>
<gene>
    <name evidence="1" type="ORF">GGR47_000627</name>
</gene>
<dbReference type="EMBL" id="JACIDB010000001">
    <property type="protein sequence ID" value="MBB3874411.1"/>
    <property type="molecule type" value="Genomic_DNA"/>
</dbReference>
<organism evidence="1 2">
    <name type="scientific">Sphingomonas aquatilis</name>
    <dbReference type="NCBI Taxonomy" id="93063"/>
    <lineage>
        <taxon>Bacteria</taxon>
        <taxon>Pseudomonadati</taxon>
        <taxon>Pseudomonadota</taxon>
        <taxon>Alphaproteobacteria</taxon>
        <taxon>Sphingomonadales</taxon>
        <taxon>Sphingomonadaceae</taxon>
        <taxon>Sphingomonas</taxon>
    </lineage>
</organism>
<protein>
    <submittedName>
        <fullName evidence="1">Uncharacterized protein</fullName>
    </submittedName>
</protein>
<dbReference type="RefSeq" id="WP_147035501.1">
    <property type="nucleotide sequence ID" value="NZ_JACIDB010000001.1"/>
</dbReference>
<dbReference type="Proteomes" id="UP000528945">
    <property type="component" value="Unassembled WGS sequence"/>
</dbReference>
<dbReference type="AlphaFoldDB" id="A0AAW3TMX1"/>
<comment type="caution">
    <text evidence="1">The sequence shown here is derived from an EMBL/GenBank/DDBJ whole genome shotgun (WGS) entry which is preliminary data.</text>
</comment>
<proteinExistence type="predicted"/>
<reference evidence="1 2" key="1">
    <citation type="submission" date="2020-08" db="EMBL/GenBank/DDBJ databases">
        <title>Genomic Encyclopedia of Type Strains, Phase IV (KMG-IV): sequencing the most valuable type-strain genomes for metagenomic binning, comparative biology and taxonomic classification.</title>
        <authorList>
            <person name="Goeker M."/>
        </authorList>
    </citation>
    <scope>NUCLEOTIDE SEQUENCE [LARGE SCALE GENOMIC DNA]</scope>
    <source>
        <strain evidence="1 2">DSM 15581</strain>
    </source>
</reference>
<evidence type="ECO:0000313" key="2">
    <source>
        <dbReference type="Proteomes" id="UP000528945"/>
    </source>
</evidence>
<name>A0AAW3TMX1_9SPHN</name>
<accession>A0AAW3TMX1</accession>
<sequence length="97" mass="10576">MSRGHDPHARLLKSLERSARNYGVGVTFSDFSETPWSSATFVGYRLTMAVTVDGDATAWLAALPEEDLSAPGRLVADLALRRDADGMRLELLVLLEA</sequence>
<evidence type="ECO:0000313" key="1">
    <source>
        <dbReference type="EMBL" id="MBB3874411.1"/>
    </source>
</evidence>